<gene>
    <name evidence="1" type="ORF">CLV49_2902</name>
</gene>
<evidence type="ECO:0008006" key="3">
    <source>
        <dbReference type="Google" id="ProtNLM"/>
    </source>
</evidence>
<sequence>MRANPLPAVLPWADPLPAAEDGLMADATPEPVASGADRAGALIRAASERLAAAGARDEALAEYVGRRRVLLIPREPVMRPLGRVWRIGVLLVDADGAAYATGSTTRAIDPGRRGYTSESARDRAEERAAARRGRFPEGETVNFGWRRLDLDDDALRRSDGPLVLVDDVPTVRWSVGRGGTSTTELGAYLDDRVSLLIDPPRGA</sequence>
<accession>A0A2P8GZ83</accession>
<comment type="caution">
    <text evidence="1">The sequence shown here is derived from an EMBL/GenBank/DDBJ whole genome shotgun (WGS) entry which is preliminary data.</text>
</comment>
<name>A0A2P8GZ83_9MICO</name>
<evidence type="ECO:0000313" key="2">
    <source>
        <dbReference type="Proteomes" id="UP000241203"/>
    </source>
</evidence>
<dbReference type="Proteomes" id="UP000241203">
    <property type="component" value="Unassembled WGS sequence"/>
</dbReference>
<reference evidence="1 2" key="1">
    <citation type="submission" date="2018-03" db="EMBL/GenBank/DDBJ databases">
        <title>Genomic Encyclopedia of Archaeal and Bacterial Type Strains, Phase II (KMG-II): from individual species to whole genera.</title>
        <authorList>
            <person name="Goeker M."/>
        </authorList>
    </citation>
    <scope>NUCLEOTIDE SEQUENCE [LARGE SCALE GENOMIC DNA]</scope>
    <source>
        <strain evidence="1 2">DSM 21548</strain>
    </source>
</reference>
<dbReference type="EMBL" id="PYAU01000001">
    <property type="protein sequence ID" value="PSL39268.1"/>
    <property type="molecule type" value="Genomic_DNA"/>
</dbReference>
<organism evidence="1 2">
    <name type="scientific">Labedella gwakjiensis</name>
    <dbReference type="NCBI Taxonomy" id="390269"/>
    <lineage>
        <taxon>Bacteria</taxon>
        <taxon>Bacillati</taxon>
        <taxon>Actinomycetota</taxon>
        <taxon>Actinomycetes</taxon>
        <taxon>Micrococcales</taxon>
        <taxon>Microbacteriaceae</taxon>
        <taxon>Labedella</taxon>
    </lineage>
</organism>
<evidence type="ECO:0000313" key="1">
    <source>
        <dbReference type="EMBL" id="PSL39268.1"/>
    </source>
</evidence>
<proteinExistence type="predicted"/>
<protein>
    <recommendedName>
        <fullName evidence="3">Glutaminase</fullName>
    </recommendedName>
</protein>
<dbReference type="AlphaFoldDB" id="A0A2P8GZ83"/>